<protein>
    <submittedName>
        <fullName evidence="1">Uncharacterized protein</fullName>
    </submittedName>
</protein>
<dbReference type="Proteomes" id="UP000179047">
    <property type="component" value="Unassembled WGS sequence"/>
</dbReference>
<organism evidence="1 2">
    <name type="scientific">Candidatus Yanofskybacteria bacterium RIFCSPLOWO2_01_FULL_49_25</name>
    <dbReference type="NCBI Taxonomy" id="1802701"/>
    <lineage>
        <taxon>Bacteria</taxon>
        <taxon>Candidatus Yanofskyibacteriota</taxon>
    </lineage>
</organism>
<evidence type="ECO:0000313" key="2">
    <source>
        <dbReference type="Proteomes" id="UP000179047"/>
    </source>
</evidence>
<dbReference type="EMBL" id="MGKP01000021">
    <property type="protein sequence ID" value="OGN28344.1"/>
    <property type="molecule type" value="Genomic_DNA"/>
</dbReference>
<gene>
    <name evidence="1" type="ORF">A3A33_00370</name>
</gene>
<dbReference type="AlphaFoldDB" id="A0A1F8GSE1"/>
<reference evidence="1 2" key="1">
    <citation type="journal article" date="2016" name="Nat. Commun.">
        <title>Thousands of microbial genomes shed light on interconnected biogeochemical processes in an aquifer system.</title>
        <authorList>
            <person name="Anantharaman K."/>
            <person name="Brown C.T."/>
            <person name="Hug L.A."/>
            <person name="Sharon I."/>
            <person name="Castelle C.J."/>
            <person name="Probst A.J."/>
            <person name="Thomas B.C."/>
            <person name="Singh A."/>
            <person name="Wilkins M.J."/>
            <person name="Karaoz U."/>
            <person name="Brodie E.L."/>
            <person name="Williams K.H."/>
            <person name="Hubbard S.S."/>
            <person name="Banfield J.F."/>
        </authorList>
    </citation>
    <scope>NUCLEOTIDE SEQUENCE [LARGE SCALE GENOMIC DNA]</scope>
</reference>
<proteinExistence type="predicted"/>
<comment type="caution">
    <text evidence="1">The sequence shown here is derived from an EMBL/GenBank/DDBJ whole genome shotgun (WGS) entry which is preliminary data.</text>
</comment>
<name>A0A1F8GSE1_9BACT</name>
<accession>A0A1F8GSE1</accession>
<evidence type="ECO:0000313" key="1">
    <source>
        <dbReference type="EMBL" id="OGN28344.1"/>
    </source>
</evidence>
<sequence length="137" mass="14993">MTNASLSSLKESRFLERLGQALQARHGWHLEVHPTDGRVTIMGFGDERPHIPTTVVALHEKGIRFRPSASAHAAKEIGLSESLHRLLDDATFNNCAISCDGVAHKEGHHDAKELHTLLLQGTEEAYQSSHHAHAIGA</sequence>